<organism evidence="1 2">
    <name type="scientific">Prauserella marina</name>
    <dbReference type="NCBI Taxonomy" id="530584"/>
    <lineage>
        <taxon>Bacteria</taxon>
        <taxon>Bacillati</taxon>
        <taxon>Actinomycetota</taxon>
        <taxon>Actinomycetes</taxon>
        <taxon>Pseudonocardiales</taxon>
        <taxon>Pseudonocardiaceae</taxon>
        <taxon>Prauserella</taxon>
    </lineage>
</organism>
<evidence type="ECO:0000313" key="2">
    <source>
        <dbReference type="Proteomes" id="UP000199494"/>
    </source>
</evidence>
<accession>A0A1G6W7P2</accession>
<reference evidence="1 2" key="1">
    <citation type="submission" date="2016-10" db="EMBL/GenBank/DDBJ databases">
        <authorList>
            <person name="de Groot N.N."/>
        </authorList>
    </citation>
    <scope>NUCLEOTIDE SEQUENCE [LARGE SCALE GENOMIC DNA]</scope>
    <source>
        <strain evidence="1 2">CGMCC 4.5506</strain>
    </source>
</reference>
<keyword evidence="2" id="KW-1185">Reference proteome</keyword>
<dbReference type="STRING" id="530584.SAMN05421630_110203"/>
<dbReference type="EMBL" id="FMZE01000010">
    <property type="protein sequence ID" value="SDD61247.1"/>
    <property type="molecule type" value="Genomic_DNA"/>
</dbReference>
<protein>
    <submittedName>
        <fullName evidence="1">Uncharacterized protein</fullName>
    </submittedName>
</protein>
<dbReference type="RefSeq" id="WP_143021428.1">
    <property type="nucleotide sequence ID" value="NZ_CP016353.1"/>
</dbReference>
<dbReference type="AlphaFoldDB" id="A0A1G6W7P2"/>
<proteinExistence type="predicted"/>
<evidence type="ECO:0000313" key="1">
    <source>
        <dbReference type="EMBL" id="SDD61247.1"/>
    </source>
</evidence>
<gene>
    <name evidence="1" type="ORF">SAMN05421630_110203</name>
</gene>
<sequence>MIFRRMRRCRSFTRRQWEDLIDVLDEVDMVSRGTLEYLQRRGRGILEVALGRLWSSSSSGQPPNEAEQRLRREAYEAVGYLSAYLEDADRDPYDINQIGTEVSAIGERLACFPREPDPAPPSHNVEVQLRRINRAVDAEAHMIYALMNTNLNEARDYLRRRGFHLLELGMIEAEQAGIDITDLRAEISAAFGVPDPGT</sequence>
<name>A0A1G6W7P2_9PSEU</name>
<dbReference type="Proteomes" id="UP000199494">
    <property type="component" value="Unassembled WGS sequence"/>
</dbReference>